<gene>
    <name evidence="2" type="ORF">D5R40_05345</name>
</gene>
<name>A0A3N6Q0C5_9CYAN</name>
<dbReference type="AlphaFoldDB" id="A0A3N6Q0C5"/>
<dbReference type="Proteomes" id="UP000269154">
    <property type="component" value="Unassembled WGS sequence"/>
</dbReference>
<dbReference type="PANTHER" id="PTHR39639">
    <property type="entry name" value="CHROMOSOME 16, WHOLE GENOME SHOTGUN SEQUENCE"/>
    <property type="match status" value="1"/>
</dbReference>
<evidence type="ECO:0000259" key="1">
    <source>
        <dbReference type="Pfam" id="PF03235"/>
    </source>
</evidence>
<feature type="domain" description="GmrSD restriction endonucleases N-terminal" evidence="1">
    <location>
        <begin position="21"/>
        <end position="172"/>
    </location>
</feature>
<dbReference type="Pfam" id="PF03235">
    <property type="entry name" value="GmrSD_N"/>
    <property type="match status" value="1"/>
</dbReference>
<dbReference type="EMBL" id="RCBY01000018">
    <property type="protein sequence ID" value="RQH51984.1"/>
    <property type="molecule type" value="Genomic_DNA"/>
</dbReference>
<accession>A0A3N6Q0C5</accession>
<dbReference type="PANTHER" id="PTHR39639:SF1">
    <property type="entry name" value="DUF262 DOMAIN-CONTAINING PROTEIN"/>
    <property type="match status" value="1"/>
</dbReference>
<evidence type="ECO:0000313" key="3">
    <source>
        <dbReference type="Proteomes" id="UP000269154"/>
    </source>
</evidence>
<protein>
    <submittedName>
        <fullName evidence="2">DUF262 domain-containing protein</fullName>
    </submittedName>
</protein>
<organism evidence="2 3">
    <name type="scientific">Okeania hirsuta</name>
    <dbReference type="NCBI Taxonomy" id="1458930"/>
    <lineage>
        <taxon>Bacteria</taxon>
        <taxon>Bacillati</taxon>
        <taxon>Cyanobacteriota</taxon>
        <taxon>Cyanophyceae</taxon>
        <taxon>Oscillatoriophycideae</taxon>
        <taxon>Oscillatoriales</taxon>
        <taxon>Microcoleaceae</taxon>
        <taxon>Okeania</taxon>
    </lineage>
</organism>
<dbReference type="InterPro" id="IPR004919">
    <property type="entry name" value="GmrSD_N"/>
</dbReference>
<keyword evidence="3" id="KW-1185">Reference proteome</keyword>
<sequence>MTNSFSPLVQDQTKSQSESIETILSRLKNKRVYIPDYQRDSEQWDARKQSLFIESLLNNLTIPAFFFCEDENRNYEVVDGQQRLSTILKFYNNDLTMTDDAKTSYIAPQATYYSGQKYEGLDIKLQNIFLDYPLTIIYLPRDLSLETKLEIFRRINEGGTPLSGQDIRLAYYSESKSVTFIRLVGIHKYPTPVNDEDSENDEGNHKPFQRMLDLAEKQGINPPWNSFNDAREKWYQWWKGKEIAKGQTPSLMFLWYLICLERDKLDSLLKNNMSHLKIRFGGLTENALDIYCAQLKHQDLNENETLISSFSEIENRYFGEFAKWMNMILREKSQGISVDKYKQLALFIAGAVELGISPEELSDEQWNLSSKFIRSPRKTGKELLGDDRYPESKGRWNGVKGQKQQFDAAVEIVRNIFQK</sequence>
<dbReference type="OrthoDB" id="9770340at2"/>
<proteinExistence type="predicted"/>
<dbReference type="RefSeq" id="WP_124154319.1">
    <property type="nucleotide sequence ID" value="NZ_CAWOLW010000090.1"/>
</dbReference>
<comment type="caution">
    <text evidence="2">The sequence shown here is derived from an EMBL/GenBank/DDBJ whole genome shotgun (WGS) entry which is preliminary data.</text>
</comment>
<evidence type="ECO:0000313" key="2">
    <source>
        <dbReference type="EMBL" id="RQH51984.1"/>
    </source>
</evidence>
<reference evidence="2 3" key="1">
    <citation type="journal article" date="2018" name="ACS Chem. Biol.">
        <title>Ketoreductase domain dysfunction expands chemodiversity: malyngamide biosynthesis in the cyanobacterium Okeania hirsuta.</title>
        <authorList>
            <person name="Moss N.A."/>
            <person name="Leao T."/>
            <person name="Rankin M."/>
            <person name="McCullough T.M."/>
            <person name="Qu P."/>
            <person name="Korobeynikov A."/>
            <person name="Smith J.L."/>
            <person name="Gerwick L."/>
            <person name="Gerwick W.H."/>
        </authorList>
    </citation>
    <scope>NUCLEOTIDE SEQUENCE [LARGE SCALE GENOMIC DNA]</scope>
    <source>
        <strain evidence="2 3">PAB10Feb10-1</strain>
    </source>
</reference>